<dbReference type="Gene3D" id="2.30.29.90">
    <property type="match status" value="1"/>
</dbReference>
<reference evidence="8 9" key="1">
    <citation type="submission" date="2018-02" db="EMBL/GenBank/DDBJ databases">
        <title>The genomes of Aspergillus section Nigri reveals drivers in fungal speciation.</title>
        <authorList>
            <consortium name="DOE Joint Genome Institute"/>
            <person name="Vesth T.C."/>
            <person name="Nybo J."/>
            <person name="Theobald S."/>
            <person name="Brandl J."/>
            <person name="Frisvad J.C."/>
            <person name="Nielsen K.F."/>
            <person name="Lyhne E.K."/>
            <person name="Kogle M.E."/>
            <person name="Kuo A."/>
            <person name="Riley R."/>
            <person name="Clum A."/>
            <person name="Nolan M."/>
            <person name="Lipzen A."/>
            <person name="Salamov A."/>
            <person name="Henrissat B."/>
            <person name="Wiebenga A."/>
            <person name="De vries R.P."/>
            <person name="Grigoriev I.V."/>
            <person name="Mortensen U.H."/>
            <person name="Andersen M.R."/>
            <person name="Baker S.E."/>
        </authorList>
    </citation>
    <scope>NUCLEOTIDE SEQUENCE [LARGE SCALE GENOMIC DNA]</scope>
    <source>
        <strain evidence="8 9">CBS 114.80</strain>
    </source>
</reference>
<organism evidence="8 9">
    <name type="scientific">Aspergillus indologenus CBS 114.80</name>
    <dbReference type="NCBI Taxonomy" id="1450541"/>
    <lineage>
        <taxon>Eukaryota</taxon>
        <taxon>Fungi</taxon>
        <taxon>Dikarya</taxon>
        <taxon>Ascomycota</taxon>
        <taxon>Pezizomycotina</taxon>
        <taxon>Eurotiomycetes</taxon>
        <taxon>Eurotiomycetidae</taxon>
        <taxon>Eurotiales</taxon>
        <taxon>Aspergillaceae</taxon>
        <taxon>Aspergillus</taxon>
        <taxon>Aspergillus subgen. Circumdati</taxon>
    </lineage>
</organism>
<keyword evidence="4 5" id="KW-0175">Coiled coil</keyword>
<dbReference type="InterPro" id="IPR019160">
    <property type="entry name" value="Sec3_CC"/>
</dbReference>
<name>A0A2V5JC79_9EURO</name>
<dbReference type="InterPro" id="IPR048628">
    <property type="entry name" value="Sec3_C"/>
</dbReference>
<feature type="region of interest" description="Disordered" evidence="6">
    <location>
        <begin position="213"/>
        <end position="577"/>
    </location>
</feature>
<dbReference type="GO" id="GO:0005886">
    <property type="term" value="C:plasma membrane"/>
    <property type="evidence" value="ECO:0007669"/>
    <property type="project" value="TreeGrafter"/>
</dbReference>
<feature type="compositionally biased region" description="Basic and acidic residues" evidence="6">
    <location>
        <begin position="445"/>
        <end position="455"/>
    </location>
</feature>
<dbReference type="PANTHER" id="PTHR16092:SF14">
    <property type="entry name" value="EXOCYST COMPLEX COMPONENT 1 ISOFORM X1"/>
    <property type="match status" value="1"/>
</dbReference>
<keyword evidence="9" id="KW-1185">Reference proteome</keyword>
<dbReference type="GO" id="GO:0006893">
    <property type="term" value="P:Golgi to plasma membrane transport"/>
    <property type="evidence" value="ECO:0007669"/>
    <property type="project" value="TreeGrafter"/>
</dbReference>
<dbReference type="InterPro" id="IPR028258">
    <property type="entry name" value="Sec3-PIP2_bind"/>
</dbReference>
<accession>A0A2V5JC79</accession>
<evidence type="ECO:0000259" key="7">
    <source>
        <dbReference type="SMART" id="SM01313"/>
    </source>
</evidence>
<gene>
    <name evidence="8" type="ORF">BP00DRAFT_360850</name>
</gene>
<dbReference type="EMBL" id="KZ825464">
    <property type="protein sequence ID" value="PYI36507.1"/>
    <property type="molecule type" value="Genomic_DNA"/>
</dbReference>
<dbReference type="FunFam" id="2.30.29.90:FF:000003">
    <property type="entry name" value="Exocyst complex component Sec3"/>
    <property type="match status" value="1"/>
</dbReference>
<comment type="similarity">
    <text evidence="1">Belongs to the SEC3 family.</text>
</comment>
<feature type="region of interest" description="Disordered" evidence="6">
    <location>
        <begin position="1"/>
        <end position="46"/>
    </location>
</feature>
<evidence type="ECO:0000256" key="4">
    <source>
        <dbReference type="ARBA" id="ARBA00023054"/>
    </source>
</evidence>
<protein>
    <recommendedName>
        <fullName evidence="7">Exocyst complex component Sec3 PIP2-binding N-terminal domain-containing protein</fullName>
    </recommendedName>
</protein>
<feature type="compositionally biased region" description="Pro residues" evidence="6">
    <location>
        <begin position="494"/>
        <end position="518"/>
    </location>
</feature>
<dbReference type="GO" id="GO:0000145">
    <property type="term" value="C:exocyst"/>
    <property type="evidence" value="ECO:0007669"/>
    <property type="project" value="InterPro"/>
</dbReference>
<dbReference type="CDD" id="cd13315">
    <property type="entry name" value="PH_Sec3"/>
    <property type="match status" value="1"/>
</dbReference>
<dbReference type="Pfam" id="PF15277">
    <property type="entry name" value="Sec3-PIP2_bind"/>
    <property type="match status" value="1"/>
</dbReference>
<evidence type="ECO:0000256" key="2">
    <source>
        <dbReference type="ARBA" id="ARBA00022448"/>
    </source>
</evidence>
<feature type="compositionally biased region" description="Gly residues" evidence="6">
    <location>
        <begin position="27"/>
        <end position="37"/>
    </location>
</feature>
<feature type="region of interest" description="Disordered" evidence="6">
    <location>
        <begin position="607"/>
        <end position="734"/>
    </location>
</feature>
<feature type="compositionally biased region" description="Low complexity" evidence="6">
    <location>
        <begin position="247"/>
        <end position="256"/>
    </location>
</feature>
<evidence type="ECO:0000313" key="9">
    <source>
        <dbReference type="Proteomes" id="UP000248817"/>
    </source>
</evidence>
<feature type="coiled-coil region" evidence="5">
    <location>
        <begin position="798"/>
        <end position="825"/>
    </location>
</feature>
<feature type="compositionally biased region" description="Basic and acidic residues" evidence="6">
    <location>
        <begin position="313"/>
        <end position="333"/>
    </location>
</feature>
<dbReference type="PANTHER" id="PTHR16092">
    <property type="entry name" value="SEC3/SYNTAXIN-RELATED"/>
    <property type="match status" value="1"/>
</dbReference>
<feature type="compositionally biased region" description="Basic and acidic residues" evidence="6">
    <location>
        <begin position="262"/>
        <end position="286"/>
    </location>
</feature>
<dbReference type="Pfam" id="PF20654">
    <property type="entry name" value="Sec3_C-term"/>
    <property type="match status" value="1"/>
</dbReference>
<feature type="compositionally biased region" description="Polar residues" evidence="6">
    <location>
        <begin position="634"/>
        <end position="643"/>
    </location>
</feature>
<keyword evidence="2" id="KW-0813">Transport</keyword>
<feature type="compositionally biased region" description="Pro residues" evidence="6">
    <location>
        <begin position="217"/>
        <end position="227"/>
    </location>
</feature>
<feature type="compositionally biased region" description="Basic and acidic residues" evidence="6">
    <location>
        <begin position="404"/>
        <end position="417"/>
    </location>
</feature>
<dbReference type="Pfam" id="PF09763">
    <property type="entry name" value="Sec3_CC"/>
    <property type="match status" value="1"/>
</dbReference>
<feature type="compositionally biased region" description="Pro residues" evidence="6">
    <location>
        <begin position="302"/>
        <end position="312"/>
    </location>
</feature>
<evidence type="ECO:0000256" key="6">
    <source>
        <dbReference type="SAM" id="MobiDB-lite"/>
    </source>
</evidence>
<feature type="compositionally biased region" description="Polar residues" evidence="6">
    <location>
        <begin position="288"/>
        <end position="297"/>
    </location>
</feature>
<feature type="domain" description="Exocyst complex component Sec3 PIP2-binding N-terminal" evidence="7">
    <location>
        <begin position="95"/>
        <end position="196"/>
    </location>
</feature>
<dbReference type="GO" id="GO:0005546">
    <property type="term" value="F:phosphatidylinositol-4,5-bisphosphate binding"/>
    <property type="evidence" value="ECO:0007669"/>
    <property type="project" value="TreeGrafter"/>
</dbReference>
<feature type="compositionally biased region" description="Basic and acidic residues" evidence="6">
    <location>
        <begin position="17"/>
        <end position="26"/>
    </location>
</feature>
<evidence type="ECO:0000256" key="5">
    <source>
        <dbReference type="SAM" id="Coils"/>
    </source>
</evidence>
<feature type="compositionally biased region" description="Low complexity" evidence="6">
    <location>
        <begin position="653"/>
        <end position="663"/>
    </location>
</feature>
<proteinExistence type="inferred from homology"/>
<dbReference type="SMART" id="SM01313">
    <property type="entry name" value="Sec3-PIP2_bind"/>
    <property type="match status" value="1"/>
</dbReference>
<dbReference type="Proteomes" id="UP000248817">
    <property type="component" value="Unassembled WGS sequence"/>
</dbReference>
<dbReference type="GO" id="GO:0006887">
    <property type="term" value="P:exocytosis"/>
    <property type="evidence" value="ECO:0007669"/>
    <property type="project" value="UniProtKB-KW"/>
</dbReference>
<keyword evidence="3" id="KW-0268">Exocytosis</keyword>
<evidence type="ECO:0000256" key="3">
    <source>
        <dbReference type="ARBA" id="ARBA00022483"/>
    </source>
</evidence>
<evidence type="ECO:0000256" key="1">
    <source>
        <dbReference type="ARBA" id="ARBA00006518"/>
    </source>
</evidence>
<evidence type="ECO:0000313" key="8">
    <source>
        <dbReference type="EMBL" id="PYI36507.1"/>
    </source>
</evidence>
<sequence length="1516" mass="168218">MSSRDRPRGPPSSDLPPQRDPRRGGDGRNGGFAGPGDGSLSRAEKFEDEKRRIIHSCFSKKDSDGTLVESYITHVRIIEDAAYPSTPAPPNSPPENKKPRVIIVAVRRSGRVRLHKARENNDGSFSIGKTWMLDDLSAIQSYNALVPSTPLEQQQKQWALNLGFVVTVGKPYYWHARTSKEKDFFIGSLIKIYRKYTGGKVPTLIGFDDRERQLLAGPPPTAPPGPQAPHSGPSRSDVTLPPPRPPSSQGSRPQSPYTSRAPSRDGPKRPPAEEHTLRSQKSREQMARPSTGQSAKSGFSPLGPPSHPPPIPPDHREQPPPRATERMGTDYRGPKAPLPPPHESRSRDFPSSLQVAPSAGSLERSNGHNIQIGEISPGVSNLEVRPPSSRDGRPGPESRPAMLRTHDLHTSRSKDGLRPTTPGSVSGENRTFLHSPASSAGPRSPLREASERSSRSDIQTEPQELEAPVSSMVADLPSTLMPGMSAGNKTPTTPQNPEPIAVPVPAPASAPAPAPAPATAPELIIAQPEPPQSQDAAEPATELEPSMSTSPPDESELVAENLDAHRPGLGPMVKKKQSKDLAGAFRKAATAYGAFKPRPGGAGERLLAAAKKQKAATDEPDGITSVVPAPFLLRTNSDNTTVGPDSPDKEEAPALPQATEEQPAAPPPITIPVSEPPTVEVTQAPPLEPVVDPVEAPSDTRDTSRPTVQIVTDERSRSVSPSPHDRRRRRHEDNTIKYCQSLGINPSILVGRGVEFDDILTDLGWNGRLSDEKRIEDLEADIRREIGRVEATSWLGNLEQQEGKIDQLARLIDKTVEECEELDNLLTLYAHELNTLHDDVAYIETQSQGLQVQTANQKLLQNELQNLLKTLSISSDDLRALKESSLSNPDGLRDTELALSTLYKAMLMIDSDIRQNKRRLADSAGDHGSLGVYADTEIGQMRAIQEKKEEYRTHVRVFLQRLKQFMTIAYRIAEQKRIDAVAAAVQKDPLKLNSEARAYCRRELWQYHAVILFAREVSGGEWQALINLYEQQAKAPYQNDFRDNNLSWKKMARKPTGDEQELLFTHQEKEKESEGITMAARKLTVRRGKTIRAAAGLKLSSSDKQTGKLEPCEAFAGTLQETLRMISEEQNFIVHFFHLNSLSTVEFPDLVASGAPDERRVPNFSIKQLHDPDRGMAKKVEQGMDELFSFWPTDMQNLVDWAIQADPLQGIGILLALEKAMSEFDDANQDFIVHSLQKLHSRLLGLFNRFVDEQIRGIEETKVKVNKRKGVISFMRVFPNFATAVENLLSQQSQEFYDIRISVNEAYDRINRAMWESLKFIAKEAPGQPTAATAASGDPEDKEILNYHILLIENMNHYVEEVGIRDLLVLERWHARAQQDMQEHLKLYLDSVIHRPLGKLLEFVESVENLLASGMNPADIASRPSHSRSVAKKVMAAYDGKEVRRGIEGLKKRVEKHFGDADDPGLSRSLVLKVLRECEGRYEEAYDRTRRIIDTVYEGQLELEWRKEEAAAMFQR</sequence>